<gene>
    <name evidence="1" type="ORF">GCM10025780_24150</name>
</gene>
<accession>A0ABP8W426</accession>
<dbReference type="EMBL" id="BAABLM010000005">
    <property type="protein sequence ID" value="GAA4678442.1"/>
    <property type="molecule type" value="Genomic_DNA"/>
</dbReference>
<name>A0ABP8W426_9MICO</name>
<evidence type="ECO:0000313" key="1">
    <source>
        <dbReference type="EMBL" id="GAA4678442.1"/>
    </source>
</evidence>
<organism evidence="1 2">
    <name type="scientific">Frondihabitans cladoniiphilus</name>
    <dbReference type="NCBI Taxonomy" id="715785"/>
    <lineage>
        <taxon>Bacteria</taxon>
        <taxon>Bacillati</taxon>
        <taxon>Actinomycetota</taxon>
        <taxon>Actinomycetes</taxon>
        <taxon>Micrococcales</taxon>
        <taxon>Microbacteriaceae</taxon>
        <taxon>Frondihabitans</taxon>
    </lineage>
</organism>
<keyword evidence="2" id="KW-1185">Reference proteome</keyword>
<dbReference type="Proteomes" id="UP001501295">
    <property type="component" value="Unassembled WGS sequence"/>
</dbReference>
<protein>
    <submittedName>
        <fullName evidence="1">Uncharacterized protein</fullName>
    </submittedName>
</protein>
<reference evidence="2" key="1">
    <citation type="journal article" date="2019" name="Int. J. Syst. Evol. Microbiol.">
        <title>The Global Catalogue of Microorganisms (GCM) 10K type strain sequencing project: providing services to taxonomists for standard genome sequencing and annotation.</title>
        <authorList>
            <consortium name="The Broad Institute Genomics Platform"/>
            <consortium name="The Broad Institute Genome Sequencing Center for Infectious Disease"/>
            <person name="Wu L."/>
            <person name="Ma J."/>
        </authorList>
    </citation>
    <scope>NUCLEOTIDE SEQUENCE [LARGE SCALE GENOMIC DNA]</scope>
    <source>
        <strain evidence="2">JCM 18956</strain>
    </source>
</reference>
<evidence type="ECO:0000313" key="2">
    <source>
        <dbReference type="Proteomes" id="UP001501295"/>
    </source>
</evidence>
<comment type="caution">
    <text evidence="1">The sequence shown here is derived from an EMBL/GenBank/DDBJ whole genome shotgun (WGS) entry which is preliminary data.</text>
</comment>
<sequence>MLRRPPQSHPWAHGSFGFWVVQQPPSPPLGYVITENRDGVWILHSYAYCRDDGGRRPWLKTGRTLNSVVAWMIQHEADIRRLIARSHPEPDELPGC</sequence>
<proteinExistence type="predicted"/>